<dbReference type="InterPro" id="IPR001128">
    <property type="entry name" value="Cyt_P450"/>
</dbReference>
<dbReference type="PRINTS" id="PR00359">
    <property type="entry name" value="BP450"/>
</dbReference>
<keyword evidence="2" id="KW-0503">Monooxygenase</keyword>
<organism evidence="3 4">
    <name type="scientific">Kineosporia mesophila</name>
    <dbReference type="NCBI Taxonomy" id="566012"/>
    <lineage>
        <taxon>Bacteria</taxon>
        <taxon>Bacillati</taxon>
        <taxon>Actinomycetota</taxon>
        <taxon>Actinomycetes</taxon>
        <taxon>Kineosporiales</taxon>
        <taxon>Kineosporiaceae</taxon>
        <taxon>Kineosporia</taxon>
    </lineage>
</organism>
<dbReference type="InterPro" id="IPR036396">
    <property type="entry name" value="Cyt_P450_sf"/>
</dbReference>
<keyword evidence="2" id="KW-0349">Heme</keyword>
<sequence>MLRYLSIPHLLARRVAIEDVEIEGQRIRAGEGVITALPAANGDPAVFPDPGRLDLTRRASGHLAFGWGPHQCVGQQLARIEPQVVFSTLFRRLPDLALACDPQDLQFTEDSQAYGIHELPITW</sequence>
<evidence type="ECO:0000313" key="3">
    <source>
        <dbReference type="EMBL" id="GAA3613367.1"/>
    </source>
</evidence>
<evidence type="ECO:0000313" key="4">
    <source>
        <dbReference type="Proteomes" id="UP001501074"/>
    </source>
</evidence>
<dbReference type="SUPFAM" id="SSF48264">
    <property type="entry name" value="Cytochrome P450"/>
    <property type="match status" value="1"/>
</dbReference>
<keyword evidence="2" id="KW-0560">Oxidoreductase</keyword>
<dbReference type="Pfam" id="PF00067">
    <property type="entry name" value="p450"/>
    <property type="match status" value="1"/>
</dbReference>
<dbReference type="EMBL" id="BAAAZO010000005">
    <property type="protein sequence ID" value="GAA3613367.1"/>
    <property type="molecule type" value="Genomic_DNA"/>
</dbReference>
<dbReference type="PROSITE" id="PS00086">
    <property type="entry name" value="CYTOCHROME_P450"/>
    <property type="match status" value="1"/>
</dbReference>
<keyword evidence="2" id="KW-0479">Metal-binding</keyword>
<keyword evidence="4" id="KW-1185">Reference proteome</keyword>
<comment type="caution">
    <text evidence="3">The sequence shown here is derived from an EMBL/GenBank/DDBJ whole genome shotgun (WGS) entry which is preliminary data.</text>
</comment>
<name>A0ABP6ZNJ8_9ACTN</name>
<gene>
    <name evidence="3" type="ORF">GCM10022223_31880</name>
</gene>
<comment type="similarity">
    <text evidence="1 2">Belongs to the cytochrome P450 family.</text>
</comment>
<dbReference type="InterPro" id="IPR002397">
    <property type="entry name" value="Cyt_P450_B"/>
</dbReference>
<dbReference type="Proteomes" id="UP001501074">
    <property type="component" value="Unassembled WGS sequence"/>
</dbReference>
<dbReference type="Gene3D" id="1.10.630.10">
    <property type="entry name" value="Cytochrome P450"/>
    <property type="match status" value="1"/>
</dbReference>
<reference evidence="4" key="1">
    <citation type="journal article" date="2019" name="Int. J. Syst. Evol. Microbiol.">
        <title>The Global Catalogue of Microorganisms (GCM) 10K type strain sequencing project: providing services to taxonomists for standard genome sequencing and annotation.</title>
        <authorList>
            <consortium name="The Broad Institute Genomics Platform"/>
            <consortium name="The Broad Institute Genome Sequencing Center for Infectious Disease"/>
            <person name="Wu L."/>
            <person name="Ma J."/>
        </authorList>
    </citation>
    <scope>NUCLEOTIDE SEQUENCE [LARGE SCALE GENOMIC DNA]</scope>
    <source>
        <strain evidence="4">JCM 16902</strain>
    </source>
</reference>
<protein>
    <recommendedName>
        <fullName evidence="5">Cytochrome P450</fullName>
    </recommendedName>
</protein>
<evidence type="ECO:0000256" key="2">
    <source>
        <dbReference type="RuleBase" id="RU000461"/>
    </source>
</evidence>
<dbReference type="PANTHER" id="PTHR46696:SF6">
    <property type="entry name" value="P450, PUTATIVE (EUROFUNG)-RELATED"/>
    <property type="match status" value="1"/>
</dbReference>
<dbReference type="InterPro" id="IPR017972">
    <property type="entry name" value="Cyt_P450_CS"/>
</dbReference>
<proteinExistence type="inferred from homology"/>
<accession>A0ABP6ZNJ8</accession>
<evidence type="ECO:0000256" key="1">
    <source>
        <dbReference type="ARBA" id="ARBA00010617"/>
    </source>
</evidence>
<dbReference type="PANTHER" id="PTHR46696">
    <property type="entry name" value="P450, PUTATIVE (EUROFUNG)-RELATED"/>
    <property type="match status" value="1"/>
</dbReference>
<keyword evidence="2" id="KW-0408">Iron</keyword>
<evidence type="ECO:0008006" key="5">
    <source>
        <dbReference type="Google" id="ProtNLM"/>
    </source>
</evidence>